<evidence type="ECO:0000313" key="1">
    <source>
        <dbReference type="EMBL" id="OMJ13172.1"/>
    </source>
</evidence>
<name>A0A1R1XEW7_9FUNG</name>
<sequence>MNIATRPPTGEPNWASIEAPLCVLNLYCKIRMVVVNLVTGFRGDCSCGARRFKSVAINVSSGILLCWHLRKDWIRCLFAEGFFAMRTSNMS</sequence>
<dbReference type="Proteomes" id="UP000187429">
    <property type="component" value="Unassembled WGS sequence"/>
</dbReference>
<keyword evidence="2" id="KW-1185">Reference proteome</keyword>
<proteinExistence type="predicted"/>
<reference evidence="2" key="1">
    <citation type="submission" date="2017-01" db="EMBL/GenBank/DDBJ databases">
        <authorList>
            <person name="Wang Y."/>
            <person name="White M."/>
            <person name="Kvist S."/>
            <person name="Moncalvo J.-M."/>
        </authorList>
    </citation>
    <scope>NUCLEOTIDE SEQUENCE [LARGE SCALE GENOMIC DNA]</scope>
    <source>
        <strain evidence="2">ID-206-W2</strain>
    </source>
</reference>
<gene>
    <name evidence="1" type="ORF">AYI69_g9102</name>
</gene>
<organism evidence="1 2">
    <name type="scientific">Smittium culicis</name>
    <dbReference type="NCBI Taxonomy" id="133412"/>
    <lineage>
        <taxon>Eukaryota</taxon>
        <taxon>Fungi</taxon>
        <taxon>Fungi incertae sedis</taxon>
        <taxon>Zoopagomycota</taxon>
        <taxon>Kickxellomycotina</taxon>
        <taxon>Harpellomycetes</taxon>
        <taxon>Harpellales</taxon>
        <taxon>Legeriomycetaceae</taxon>
        <taxon>Smittium</taxon>
    </lineage>
</organism>
<dbReference type="EMBL" id="LSSM01005195">
    <property type="protein sequence ID" value="OMJ13172.1"/>
    <property type="molecule type" value="Genomic_DNA"/>
</dbReference>
<comment type="caution">
    <text evidence="1">The sequence shown here is derived from an EMBL/GenBank/DDBJ whole genome shotgun (WGS) entry which is preliminary data.</text>
</comment>
<protein>
    <submittedName>
        <fullName evidence="1">Uncharacterized protein</fullName>
    </submittedName>
</protein>
<evidence type="ECO:0000313" key="2">
    <source>
        <dbReference type="Proteomes" id="UP000187429"/>
    </source>
</evidence>
<dbReference type="AlphaFoldDB" id="A0A1R1XEW7"/>
<accession>A0A1R1XEW7</accession>